<evidence type="ECO:0000256" key="1">
    <source>
        <dbReference type="ARBA" id="ARBA00022553"/>
    </source>
</evidence>
<keyword evidence="1 2" id="KW-0597">Phosphoprotein</keyword>
<evidence type="ECO:0000256" key="3">
    <source>
        <dbReference type="SAM" id="MobiDB-lite"/>
    </source>
</evidence>
<dbReference type="Gene3D" id="3.40.50.2300">
    <property type="match status" value="1"/>
</dbReference>
<dbReference type="PANTHER" id="PTHR44591">
    <property type="entry name" value="STRESS RESPONSE REGULATOR PROTEIN 1"/>
    <property type="match status" value="1"/>
</dbReference>
<feature type="non-terminal residue" evidence="5">
    <location>
        <position position="1"/>
    </location>
</feature>
<dbReference type="EMBL" id="VZOL01000643">
    <property type="protein sequence ID" value="KAB0650517.1"/>
    <property type="molecule type" value="Genomic_DNA"/>
</dbReference>
<dbReference type="GO" id="GO:0000160">
    <property type="term" value="P:phosphorelay signal transduction system"/>
    <property type="evidence" value="ECO:0007669"/>
    <property type="project" value="InterPro"/>
</dbReference>
<comment type="caution">
    <text evidence="5">The sequence shown here is derived from an EMBL/GenBank/DDBJ whole genome shotgun (WGS) entry which is preliminary data.</text>
</comment>
<dbReference type="RefSeq" id="WP_151006630.1">
    <property type="nucleotide sequence ID" value="NZ_VZOL01000643.1"/>
</dbReference>
<protein>
    <submittedName>
        <fullName evidence="5">Response regulator</fullName>
    </submittedName>
</protein>
<gene>
    <name evidence="5" type="ORF">F7R13_28060</name>
</gene>
<dbReference type="AlphaFoldDB" id="A0A6L3NAA0"/>
<sequence length="135" mass="14637">KVAGADVRVFASGQALLDELWRARRADWPALLVCDIDLGDDEEDGYAVMRHVRQLDAERARDGRPPVEALALSGHAREHDRTRAVEAGFHAYLTKPAAAADLIATLRALAFSSGDIHAEPSEPGETRSPDRASRG</sequence>
<name>A0A6L3NAA0_9BURK</name>
<dbReference type="SUPFAM" id="SSF52172">
    <property type="entry name" value="CheY-like"/>
    <property type="match status" value="1"/>
</dbReference>
<feature type="domain" description="Response regulatory" evidence="4">
    <location>
        <begin position="1"/>
        <end position="110"/>
    </location>
</feature>
<dbReference type="InterPro" id="IPR050595">
    <property type="entry name" value="Bact_response_regulator"/>
</dbReference>
<dbReference type="InterPro" id="IPR001789">
    <property type="entry name" value="Sig_transdc_resp-reg_receiver"/>
</dbReference>
<dbReference type="PANTHER" id="PTHR44591:SF3">
    <property type="entry name" value="RESPONSE REGULATORY DOMAIN-CONTAINING PROTEIN"/>
    <property type="match status" value="1"/>
</dbReference>
<dbReference type="PROSITE" id="PS50110">
    <property type="entry name" value="RESPONSE_REGULATORY"/>
    <property type="match status" value="1"/>
</dbReference>
<accession>A0A6L3NAA0</accession>
<organism evidence="5 6">
    <name type="scientific">Burkholderia territorii</name>
    <dbReference type="NCBI Taxonomy" id="1503055"/>
    <lineage>
        <taxon>Bacteria</taxon>
        <taxon>Pseudomonadati</taxon>
        <taxon>Pseudomonadota</taxon>
        <taxon>Betaproteobacteria</taxon>
        <taxon>Burkholderiales</taxon>
        <taxon>Burkholderiaceae</taxon>
        <taxon>Burkholderia</taxon>
        <taxon>Burkholderia cepacia complex</taxon>
    </lineage>
</organism>
<dbReference type="Proteomes" id="UP000473571">
    <property type="component" value="Unassembled WGS sequence"/>
</dbReference>
<evidence type="ECO:0000313" key="6">
    <source>
        <dbReference type="Proteomes" id="UP000473571"/>
    </source>
</evidence>
<reference evidence="5 6" key="1">
    <citation type="submission" date="2019-09" db="EMBL/GenBank/DDBJ databases">
        <title>Draft genome sequences of 48 bacterial type strains from the CCUG.</title>
        <authorList>
            <person name="Tunovic T."/>
            <person name="Pineiro-Iglesias B."/>
            <person name="Unosson C."/>
            <person name="Inganas E."/>
            <person name="Ohlen M."/>
            <person name="Cardew S."/>
            <person name="Jensie-Markopoulos S."/>
            <person name="Salva-Serra F."/>
            <person name="Jaen-Luchoro D."/>
            <person name="Karlsson R."/>
            <person name="Svensson-Stadler L."/>
            <person name="Chun J."/>
            <person name="Moore E."/>
        </authorList>
    </citation>
    <scope>NUCLEOTIDE SEQUENCE [LARGE SCALE GENOMIC DNA]</scope>
    <source>
        <strain evidence="5 6">CCUG 65687</strain>
    </source>
</reference>
<evidence type="ECO:0000256" key="2">
    <source>
        <dbReference type="PROSITE-ProRule" id="PRU00169"/>
    </source>
</evidence>
<proteinExistence type="predicted"/>
<feature type="modified residue" description="4-aspartylphosphate" evidence="2">
    <location>
        <position position="35"/>
    </location>
</feature>
<evidence type="ECO:0000313" key="5">
    <source>
        <dbReference type="EMBL" id="KAB0650517.1"/>
    </source>
</evidence>
<feature type="compositionally biased region" description="Basic and acidic residues" evidence="3">
    <location>
        <begin position="116"/>
        <end position="135"/>
    </location>
</feature>
<dbReference type="InterPro" id="IPR011006">
    <property type="entry name" value="CheY-like_superfamily"/>
</dbReference>
<feature type="region of interest" description="Disordered" evidence="3">
    <location>
        <begin position="114"/>
        <end position="135"/>
    </location>
</feature>
<dbReference type="Pfam" id="PF00072">
    <property type="entry name" value="Response_reg"/>
    <property type="match status" value="1"/>
</dbReference>
<evidence type="ECO:0000259" key="4">
    <source>
        <dbReference type="PROSITE" id="PS50110"/>
    </source>
</evidence>